<organism evidence="3 4">
    <name type="scientific">Pectobacterium parmentieri</name>
    <dbReference type="NCBI Taxonomy" id="1905730"/>
    <lineage>
        <taxon>Bacteria</taxon>
        <taxon>Pseudomonadati</taxon>
        <taxon>Pseudomonadota</taxon>
        <taxon>Gammaproteobacteria</taxon>
        <taxon>Enterobacterales</taxon>
        <taxon>Pectobacteriaceae</taxon>
        <taxon>Pectobacterium</taxon>
    </lineage>
</organism>
<dbReference type="RefSeq" id="WP_014702004.1">
    <property type="nucleotide sequence ID" value="NC_017845.1"/>
</dbReference>
<dbReference type="KEGG" id="pec:W5S_4585"/>
<accession>A0A0H3IB24</accession>
<protein>
    <recommendedName>
        <fullName evidence="2">DUF4224 domain-containing protein</fullName>
    </recommendedName>
</protein>
<evidence type="ECO:0000313" key="3">
    <source>
        <dbReference type="EMBL" id="AFI92631.1"/>
    </source>
</evidence>
<dbReference type="InterPro" id="IPR025319">
    <property type="entry name" value="DUF4224"/>
</dbReference>
<dbReference type="Proteomes" id="UP000008044">
    <property type="component" value="Chromosome"/>
</dbReference>
<evidence type="ECO:0000256" key="1">
    <source>
        <dbReference type="SAM" id="MobiDB-lite"/>
    </source>
</evidence>
<evidence type="ECO:0000313" key="4">
    <source>
        <dbReference type="Proteomes" id="UP000008044"/>
    </source>
</evidence>
<dbReference type="AlphaFoldDB" id="A0A0H3IB24"/>
<proteinExistence type="predicted"/>
<gene>
    <name evidence="3" type="ordered locus">W5S_4585</name>
</gene>
<evidence type="ECO:0000259" key="2">
    <source>
        <dbReference type="Pfam" id="PF13986"/>
    </source>
</evidence>
<dbReference type="Pfam" id="PF13986">
    <property type="entry name" value="DUF4224"/>
    <property type="match status" value="1"/>
</dbReference>
<name>A0A0H3IB24_PECPM</name>
<feature type="compositionally biased region" description="Basic and acidic residues" evidence="1">
    <location>
        <begin position="63"/>
        <end position="73"/>
    </location>
</feature>
<reference evidence="3 4" key="1">
    <citation type="journal article" date="2012" name="J. Bacteriol.">
        <title>Genome sequence of Pectobacterium sp. strain SCC3193.</title>
        <authorList>
            <person name="Koskinen J.P."/>
            <person name="Laine P."/>
            <person name="Niemi O."/>
            <person name="Nykyri J."/>
            <person name="Harjunpaa H."/>
            <person name="Auvinen P."/>
            <person name="Paulin L."/>
            <person name="Pirhonen M."/>
            <person name="Palva T."/>
            <person name="Holm L."/>
        </authorList>
    </citation>
    <scope>NUCLEOTIDE SEQUENCE [LARGE SCALE GENOMIC DNA]</scope>
    <source>
        <strain evidence="3 4">SCC3193</strain>
    </source>
</reference>
<dbReference type="STRING" id="1905730.W5S_4585"/>
<dbReference type="EMBL" id="CP003415">
    <property type="protein sequence ID" value="AFI92631.1"/>
    <property type="molecule type" value="Genomic_DNA"/>
</dbReference>
<sequence>MEKSDSTMTLITDEEIIEITGSRYPSIQCKILQEYGVPFVRRRDGRPRTTWYNFNHPLSTRNKQLEPEPRWEPDFSCFDEPPSRTKSVQKKPIRIEKPIPTHDCHALKSH</sequence>
<feature type="region of interest" description="Disordered" evidence="1">
    <location>
        <begin position="62"/>
        <end position="89"/>
    </location>
</feature>
<dbReference type="eggNOG" id="ENOG5033DS6">
    <property type="taxonomic scope" value="Bacteria"/>
</dbReference>
<feature type="domain" description="DUF4224" evidence="2">
    <location>
        <begin position="10"/>
        <end position="53"/>
    </location>
</feature>
<dbReference type="HOGENOM" id="CLU_2168556_0_0_6"/>